<dbReference type="OMA" id="KPEMCQQ"/>
<evidence type="ECO:0000313" key="9">
    <source>
        <dbReference type="Proteomes" id="UP000005226"/>
    </source>
</evidence>
<dbReference type="PROSITE" id="PS00280">
    <property type="entry name" value="BPTI_KUNITZ_1"/>
    <property type="match status" value="1"/>
</dbReference>
<evidence type="ECO:0000256" key="5">
    <source>
        <dbReference type="ARBA" id="ARBA00022900"/>
    </source>
</evidence>
<dbReference type="Ensembl" id="ENSTRUT00000092299.1">
    <property type="protein sequence ID" value="ENSTRUP00000069922.1"/>
    <property type="gene ID" value="ENSTRUG00000031025.1"/>
</dbReference>
<dbReference type="PRINTS" id="PR00759">
    <property type="entry name" value="BASICPTASE"/>
</dbReference>
<dbReference type="CDD" id="cd22606">
    <property type="entry name" value="Kunitz_WFIKKN_2-like"/>
    <property type="match status" value="1"/>
</dbReference>
<reference evidence="8 9" key="1">
    <citation type="journal article" date="2011" name="Genome Biol. Evol.">
        <title>Integration of the genetic map and genome assembly of fugu facilitates insights into distinct features of genome evolution in teleosts and mammals.</title>
        <authorList>
            <person name="Kai W."/>
            <person name="Kikuchi K."/>
            <person name="Tohari S."/>
            <person name="Chew A.K."/>
            <person name="Tay A."/>
            <person name="Fujiwara A."/>
            <person name="Hosoya S."/>
            <person name="Suetake H."/>
            <person name="Naruse K."/>
            <person name="Brenner S."/>
            <person name="Suzuki Y."/>
            <person name="Venkatesh B."/>
        </authorList>
    </citation>
    <scope>NUCLEOTIDE SEQUENCE [LARGE SCALE GENOMIC DNA]</scope>
</reference>
<protein>
    <recommendedName>
        <fullName evidence="7">BPTI/Kunitz inhibitor domain-containing protein</fullName>
    </recommendedName>
</protein>
<proteinExistence type="predicted"/>
<evidence type="ECO:0000256" key="1">
    <source>
        <dbReference type="ARBA" id="ARBA00004613"/>
    </source>
</evidence>
<dbReference type="GeneTree" id="ENSGT00940000160624"/>
<dbReference type="AlphaFoldDB" id="A0A674N9Q3"/>
<dbReference type="GO" id="GO:0005615">
    <property type="term" value="C:extracellular space"/>
    <property type="evidence" value="ECO:0007669"/>
    <property type="project" value="TreeGrafter"/>
</dbReference>
<evidence type="ECO:0000256" key="3">
    <source>
        <dbReference type="ARBA" id="ARBA00022690"/>
    </source>
</evidence>
<accession>A0A674N9Q3</accession>
<keyword evidence="2" id="KW-0964">Secreted</keyword>
<dbReference type="Pfam" id="PF00014">
    <property type="entry name" value="Kunitz_BPTI"/>
    <property type="match status" value="1"/>
</dbReference>
<dbReference type="PANTHER" id="PTHR45938:SF7">
    <property type="entry name" value="WAP, KAZAL, IMMUNOGLOBULIN, KUNITZ AND NTR DOMAIN-CONTAINING PROTEIN 2"/>
    <property type="match status" value="1"/>
</dbReference>
<dbReference type="SUPFAM" id="SSF57362">
    <property type="entry name" value="BPTI-like"/>
    <property type="match status" value="1"/>
</dbReference>
<keyword evidence="4" id="KW-0732">Signal</keyword>
<comment type="subcellular location">
    <subcellularLocation>
        <location evidence="1">Secreted</location>
    </subcellularLocation>
</comment>
<dbReference type="GO" id="GO:0004867">
    <property type="term" value="F:serine-type endopeptidase inhibitor activity"/>
    <property type="evidence" value="ECO:0007669"/>
    <property type="project" value="UniProtKB-KW"/>
</dbReference>
<dbReference type="InterPro" id="IPR020901">
    <property type="entry name" value="Prtase_inh_Kunz-CS"/>
</dbReference>
<name>A0A674N9Q3_TAKRU</name>
<feature type="domain" description="BPTI/Kunitz inhibitor" evidence="7">
    <location>
        <begin position="7"/>
        <end position="57"/>
    </location>
</feature>
<dbReference type="Proteomes" id="UP000005226">
    <property type="component" value="Chromosome 5"/>
</dbReference>
<dbReference type="InParanoid" id="A0A674N9Q3"/>
<keyword evidence="3" id="KW-0646">Protease inhibitor</keyword>
<keyword evidence="9" id="KW-1185">Reference proteome</keyword>
<reference evidence="8" key="2">
    <citation type="submission" date="2025-08" db="UniProtKB">
        <authorList>
            <consortium name="Ensembl"/>
        </authorList>
    </citation>
    <scope>IDENTIFICATION</scope>
</reference>
<dbReference type="InterPro" id="IPR036880">
    <property type="entry name" value="Kunitz_BPTI_sf"/>
</dbReference>
<reference evidence="8" key="3">
    <citation type="submission" date="2025-09" db="UniProtKB">
        <authorList>
            <consortium name="Ensembl"/>
        </authorList>
    </citation>
    <scope>IDENTIFICATION</scope>
</reference>
<dbReference type="FunFam" id="4.10.410.10:FF:000002">
    <property type="entry name" value="WAP, follistatin/kazal, immunoglobulin, kunitz and netrin domain-containing 2"/>
    <property type="match status" value="1"/>
</dbReference>
<dbReference type="PROSITE" id="PS50279">
    <property type="entry name" value="BPTI_KUNITZ_2"/>
    <property type="match status" value="1"/>
</dbReference>
<dbReference type="GO" id="GO:0048019">
    <property type="term" value="F:receptor antagonist activity"/>
    <property type="evidence" value="ECO:0007669"/>
    <property type="project" value="TreeGrafter"/>
</dbReference>
<evidence type="ECO:0000259" key="7">
    <source>
        <dbReference type="PROSITE" id="PS50279"/>
    </source>
</evidence>
<keyword evidence="6" id="KW-1015">Disulfide bond</keyword>
<evidence type="ECO:0000256" key="6">
    <source>
        <dbReference type="ARBA" id="ARBA00023157"/>
    </source>
</evidence>
<dbReference type="PANTHER" id="PTHR45938">
    <property type="entry name" value="ACP24A4-RELATED"/>
    <property type="match status" value="1"/>
</dbReference>
<dbReference type="SMART" id="SM00131">
    <property type="entry name" value="KU"/>
    <property type="match status" value="1"/>
</dbReference>
<evidence type="ECO:0000256" key="2">
    <source>
        <dbReference type="ARBA" id="ARBA00022525"/>
    </source>
</evidence>
<dbReference type="GO" id="GO:0007179">
    <property type="term" value="P:transforming growth factor beta receptor signaling pathway"/>
    <property type="evidence" value="ECO:0007669"/>
    <property type="project" value="TreeGrafter"/>
</dbReference>
<keyword evidence="5" id="KW-0722">Serine protease inhibitor</keyword>
<organism evidence="8 9">
    <name type="scientific">Takifugu rubripes</name>
    <name type="common">Japanese pufferfish</name>
    <name type="synonym">Fugu rubripes</name>
    <dbReference type="NCBI Taxonomy" id="31033"/>
    <lineage>
        <taxon>Eukaryota</taxon>
        <taxon>Metazoa</taxon>
        <taxon>Chordata</taxon>
        <taxon>Craniata</taxon>
        <taxon>Vertebrata</taxon>
        <taxon>Euteleostomi</taxon>
        <taxon>Actinopterygii</taxon>
        <taxon>Neopterygii</taxon>
        <taxon>Teleostei</taxon>
        <taxon>Neoteleostei</taxon>
        <taxon>Acanthomorphata</taxon>
        <taxon>Eupercaria</taxon>
        <taxon>Tetraodontiformes</taxon>
        <taxon>Tetradontoidea</taxon>
        <taxon>Tetraodontidae</taxon>
        <taxon>Takifugu</taxon>
    </lineage>
</organism>
<dbReference type="InterPro" id="IPR002223">
    <property type="entry name" value="Kunitz_BPTI"/>
</dbReference>
<sequence length="82" mass="9103">RPEITWENLPSLQGPCKAYEPRWAYNSGLKKCQSFVYGGCGGNENNFESREACEQMCGYGDKIPSMLAAYPQAYVGTQSVLL</sequence>
<evidence type="ECO:0000256" key="4">
    <source>
        <dbReference type="ARBA" id="ARBA00022729"/>
    </source>
</evidence>
<evidence type="ECO:0000313" key="8">
    <source>
        <dbReference type="Ensembl" id="ENSTRUP00000069922.1"/>
    </source>
</evidence>
<dbReference type="GO" id="GO:0050431">
    <property type="term" value="F:transforming growth factor beta binding"/>
    <property type="evidence" value="ECO:0007669"/>
    <property type="project" value="TreeGrafter"/>
</dbReference>
<dbReference type="Gene3D" id="4.10.410.10">
    <property type="entry name" value="Pancreatic trypsin inhibitor Kunitz domain"/>
    <property type="match status" value="1"/>
</dbReference>